<protein>
    <recommendedName>
        <fullName evidence="3">tRNA threonylcarbamoyladenosine biosynthesis protein TsaE</fullName>
    </recommendedName>
    <alternativeName>
        <fullName evidence="10">t(6)A37 threonylcarbamoyladenosine biosynthesis protein TsaE</fullName>
    </alternativeName>
</protein>
<keyword evidence="12" id="KW-1185">Reference proteome</keyword>
<evidence type="ECO:0000313" key="12">
    <source>
        <dbReference type="Proteomes" id="UP001431209"/>
    </source>
</evidence>
<dbReference type="PANTHER" id="PTHR33540:SF2">
    <property type="entry name" value="TRNA THREONYLCARBAMOYLADENOSINE BIOSYNTHESIS PROTEIN TSAE"/>
    <property type="match status" value="1"/>
</dbReference>
<proteinExistence type="inferred from homology"/>
<dbReference type="GO" id="GO:0005524">
    <property type="term" value="F:ATP binding"/>
    <property type="evidence" value="ECO:0007669"/>
    <property type="project" value="UniProtKB-KW"/>
</dbReference>
<dbReference type="InterPro" id="IPR003442">
    <property type="entry name" value="T6A_TsaE"/>
</dbReference>
<keyword evidence="9" id="KW-0460">Magnesium</keyword>
<dbReference type="Gene3D" id="3.40.50.300">
    <property type="entry name" value="P-loop containing nucleotide triphosphate hydrolases"/>
    <property type="match status" value="1"/>
</dbReference>
<comment type="similarity">
    <text evidence="2">Belongs to the TsaE family.</text>
</comment>
<evidence type="ECO:0000256" key="9">
    <source>
        <dbReference type="ARBA" id="ARBA00022842"/>
    </source>
</evidence>
<dbReference type="Pfam" id="PF02367">
    <property type="entry name" value="TsaE"/>
    <property type="match status" value="1"/>
</dbReference>
<dbReference type="PANTHER" id="PTHR33540">
    <property type="entry name" value="TRNA THREONYLCARBAMOYLADENOSINE BIOSYNTHESIS PROTEIN TSAE"/>
    <property type="match status" value="1"/>
</dbReference>
<name>A0AAW2ZS27_9EUKA</name>
<dbReference type="GO" id="GO:0046872">
    <property type="term" value="F:metal ion binding"/>
    <property type="evidence" value="ECO:0007669"/>
    <property type="project" value="UniProtKB-KW"/>
</dbReference>
<dbReference type="GO" id="GO:0002949">
    <property type="term" value="P:tRNA threonylcarbamoyladenosine modification"/>
    <property type="evidence" value="ECO:0007669"/>
    <property type="project" value="InterPro"/>
</dbReference>
<keyword evidence="8" id="KW-0067">ATP-binding</keyword>
<evidence type="ECO:0000256" key="1">
    <source>
        <dbReference type="ARBA" id="ARBA00004496"/>
    </source>
</evidence>
<evidence type="ECO:0000256" key="8">
    <source>
        <dbReference type="ARBA" id="ARBA00022840"/>
    </source>
</evidence>
<evidence type="ECO:0000256" key="10">
    <source>
        <dbReference type="ARBA" id="ARBA00032441"/>
    </source>
</evidence>
<keyword evidence="7" id="KW-0547">Nucleotide-binding</keyword>
<accession>A0AAW2ZS27</accession>
<dbReference type="SUPFAM" id="SSF52540">
    <property type="entry name" value="P-loop containing nucleoside triphosphate hydrolases"/>
    <property type="match status" value="1"/>
</dbReference>
<reference evidence="11 12" key="1">
    <citation type="submission" date="2024-03" db="EMBL/GenBank/DDBJ databases">
        <title>The Acrasis kona genome and developmental transcriptomes reveal deep origins of eukaryotic multicellular pathways.</title>
        <authorList>
            <person name="Sheikh S."/>
            <person name="Fu C.-J."/>
            <person name="Brown M.W."/>
            <person name="Baldauf S.L."/>
        </authorList>
    </citation>
    <scope>NUCLEOTIDE SEQUENCE [LARGE SCALE GENOMIC DNA]</scope>
    <source>
        <strain evidence="11 12">ATCC MYA-3509</strain>
    </source>
</reference>
<evidence type="ECO:0000256" key="4">
    <source>
        <dbReference type="ARBA" id="ARBA00022490"/>
    </source>
</evidence>
<dbReference type="EMBL" id="JAOPGA020001893">
    <property type="protein sequence ID" value="KAL0491971.1"/>
    <property type="molecule type" value="Genomic_DNA"/>
</dbReference>
<evidence type="ECO:0000256" key="6">
    <source>
        <dbReference type="ARBA" id="ARBA00022723"/>
    </source>
</evidence>
<dbReference type="NCBIfam" id="TIGR00150">
    <property type="entry name" value="T6A_YjeE"/>
    <property type="match status" value="1"/>
</dbReference>
<dbReference type="GO" id="GO:0005737">
    <property type="term" value="C:cytoplasm"/>
    <property type="evidence" value="ECO:0007669"/>
    <property type="project" value="UniProtKB-SubCell"/>
</dbReference>
<evidence type="ECO:0000256" key="2">
    <source>
        <dbReference type="ARBA" id="ARBA00007599"/>
    </source>
</evidence>
<sequence>MRFNIGYYSLLCSRRYSTQRILQTIRKTFTDENKTREFGSKIAELCYKGDVISLVGEMGSGKTVFCQGFIRKICSDRLLQVTSPTYLLDNLYESNGVNVHHIDLYRLSGGQHDIARLGLFDPNDIYVIEWGDKLEHNIPPKQFLKITFEYSFESDEPTQSVRNVTLETSDEEWIKRLK</sequence>
<keyword evidence="6" id="KW-0479">Metal-binding</keyword>
<evidence type="ECO:0000256" key="3">
    <source>
        <dbReference type="ARBA" id="ARBA00019010"/>
    </source>
</evidence>
<gene>
    <name evidence="11" type="ORF">AKO1_010107</name>
</gene>
<comment type="caution">
    <text evidence="11">The sequence shown here is derived from an EMBL/GenBank/DDBJ whole genome shotgun (WGS) entry which is preliminary data.</text>
</comment>
<evidence type="ECO:0000313" key="11">
    <source>
        <dbReference type="EMBL" id="KAL0491971.1"/>
    </source>
</evidence>
<keyword evidence="4" id="KW-0963">Cytoplasm</keyword>
<comment type="subcellular location">
    <subcellularLocation>
        <location evidence="1">Cytoplasm</location>
    </subcellularLocation>
</comment>
<evidence type="ECO:0000256" key="5">
    <source>
        <dbReference type="ARBA" id="ARBA00022694"/>
    </source>
</evidence>
<organism evidence="11 12">
    <name type="scientific">Acrasis kona</name>
    <dbReference type="NCBI Taxonomy" id="1008807"/>
    <lineage>
        <taxon>Eukaryota</taxon>
        <taxon>Discoba</taxon>
        <taxon>Heterolobosea</taxon>
        <taxon>Tetramitia</taxon>
        <taxon>Eutetramitia</taxon>
        <taxon>Acrasidae</taxon>
        <taxon>Acrasis</taxon>
    </lineage>
</organism>
<evidence type="ECO:0000256" key="7">
    <source>
        <dbReference type="ARBA" id="ARBA00022741"/>
    </source>
</evidence>
<dbReference type="AlphaFoldDB" id="A0AAW2ZS27"/>
<keyword evidence="5" id="KW-0819">tRNA processing</keyword>
<dbReference type="InterPro" id="IPR027417">
    <property type="entry name" value="P-loop_NTPase"/>
</dbReference>
<dbReference type="Proteomes" id="UP001431209">
    <property type="component" value="Unassembled WGS sequence"/>
</dbReference>